<comment type="caution">
    <text evidence="2">The sequence shown here is derived from an EMBL/GenBank/DDBJ whole genome shotgun (WGS) entry which is preliminary data.</text>
</comment>
<feature type="compositionally biased region" description="Polar residues" evidence="1">
    <location>
        <begin position="543"/>
        <end position="558"/>
    </location>
</feature>
<organism evidence="2 3">
    <name type="scientific">Monilinia laxa</name>
    <name type="common">Brown rot fungus</name>
    <name type="synonym">Sclerotinia laxa</name>
    <dbReference type="NCBI Taxonomy" id="61186"/>
    <lineage>
        <taxon>Eukaryota</taxon>
        <taxon>Fungi</taxon>
        <taxon>Dikarya</taxon>
        <taxon>Ascomycota</taxon>
        <taxon>Pezizomycotina</taxon>
        <taxon>Leotiomycetes</taxon>
        <taxon>Helotiales</taxon>
        <taxon>Sclerotiniaceae</taxon>
        <taxon>Monilinia</taxon>
    </lineage>
</organism>
<evidence type="ECO:0000313" key="3">
    <source>
        <dbReference type="Proteomes" id="UP000326757"/>
    </source>
</evidence>
<feature type="compositionally biased region" description="Polar residues" evidence="1">
    <location>
        <begin position="186"/>
        <end position="206"/>
    </location>
</feature>
<feature type="region of interest" description="Disordered" evidence="1">
    <location>
        <begin position="1"/>
        <end position="248"/>
    </location>
</feature>
<proteinExistence type="predicted"/>
<sequence length="838" mass="94285">MAGTKRKATAAKAKGNNRQITNEDTNSTINNQDSAPASPNTNPPERKLIIKLLFPGVGGRSRMTAERVPTSTSNDQNSTVENSDEVSTTNNEVSAQQADEDINDQSPTFENPDTVSPPLKKIKLIINKARNSTQPVEEDINDENLTFENGDTDSPAVEAPKRPSQRKQKSKLGPMKPEENVKAVTDNLNATPAKSNTSAESLSAKKQQIPPPQPTRKSKRVPKKSEKASADKTGSPETRSPETGITEPSADDEILNFAIHNPNDLFNSVDPESVIWKIFHHFSKEQVLLISSMLRKLPREACIEEYLKLIQEKAKSKREESKIRLYFQAQFPGSGEYWKQRYEDIYEQVPRLKNQIRLLGKALKSRPPLAQKPSTAGSDDEEIPSNPHARTRGNLSTNTINADINGMGIFTSDDSNHHTMILSHLNQVIEMRQYICGSEKTLINSRPESYRWLLRLSSKAIKECTLRLSNVRGEDSPNKPHRSLIYLKHEIAASYKSCIDFVTEQNKTFAGRDVLDKSNLIYFLCNFFRDGLSNLVRLCMSTTEKPNTSSEPTPQQVEDPNKDNESIAIGFVADILVDILQRVQWNNRDDLHEEIFDGVLTLILEHIGQLLSVSIFGERVSDSDNPGNISFWEFSKEQSMKDCDFKLKSKYLIHIFDVALKVLNEKKMGGKTEKLVKQAYKKIRHTLITNTLGGNLEDLRIPEQVQPNPLDRPTLEDLEMYSPKWAIQCIFTMVGIADDEFEGISEAAISRAISGKSKFVNRNTGTEYRFEDGAEDVVTDAIELAIGDALGLRTDVENSLEYGYEDDVEPAEEVQSAVNLDPEERLERYRYPRSTRIL</sequence>
<evidence type="ECO:0000256" key="1">
    <source>
        <dbReference type="SAM" id="MobiDB-lite"/>
    </source>
</evidence>
<dbReference type="AlphaFoldDB" id="A0A5N6K2G7"/>
<protein>
    <submittedName>
        <fullName evidence="2">Uncharacterized protein</fullName>
    </submittedName>
</protein>
<keyword evidence="3" id="KW-1185">Reference proteome</keyword>
<gene>
    <name evidence="2" type="ORF">EYC80_009118</name>
</gene>
<feature type="compositionally biased region" description="Polar residues" evidence="1">
    <location>
        <begin position="19"/>
        <end position="40"/>
    </location>
</feature>
<reference evidence="2 3" key="1">
    <citation type="submission" date="2019-06" db="EMBL/GenBank/DDBJ databases">
        <title>Genome Sequence of the Brown Rot Fungal Pathogen Monilinia laxa.</title>
        <authorList>
            <person name="De Miccolis Angelini R.M."/>
            <person name="Landi L."/>
            <person name="Abate D."/>
            <person name="Pollastro S."/>
            <person name="Romanazzi G."/>
            <person name="Faretra F."/>
        </authorList>
    </citation>
    <scope>NUCLEOTIDE SEQUENCE [LARGE SCALE GENOMIC DNA]</scope>
    <source>
        <strain evidence="2 3">Mlax316</strain>
    </source>
</reference>
<dbReference type="EMBL" id="VIGI01000009">
    <property type="protein sequence ID" value="KAB8296356.1"/>
    <property type="molecule type" value="Genomic_DNA"/>
</dbReference>
<feature type="region of interest" description="Disordered" evidence="1">
    <location>
        <begin position="543"/>
        <end position="562"/>
    </location>
</feature>
<dbReference type="OrthoDB" id="202825at2759"/>
<evidence type="ECO:0000313" key="2">
    <source>
        <dbReference type="EMBL" id="KAB8296356.1"/>
    </source>
</evidence>
<accession>A0A5N6K2G7</accession>
<dbReference type="Proteomes" id="UP000326757">
    <property type="component" value="Unassembled WGS sequence"/>
</dbReference>
<feature type="compositionally biased region" description="Polar residues" evidence="1">
    <location>
        <begin position="104"/>
        <end position="114"/>
    </location>
</feature>
<feature type="compositionally biased region" description="Polar residues" evidence="1">
    <location>
        <begin position="69"/>
        <end position="97"/>
    </location>
</feature>
<feature type="region of interest" description="Disordered" evidence="1">
    <location>
        <begin position="365"/>
        <end position="398"/>
    </location>
</feature>
<name>A0A5N6K2G7_MONLA</name>